<dbReference type="SUPFAM" id="SSF52113">
    <property type="entry name" value="BRCT domain"/>
    <property type="match status" value="1"/>
</dbReference>
<evidence type="ECO:0000313" key="7">
    <source>
        <dbReference type="EMBL" id="CAL8081826.1"/>
    </source>
</evidence>
<dbReference type="EMBL" id="CAXLJM020000015">
    <property type="protein sequence ID" value="CAL8081826.1"/>
    <property type="molecule type" value="Genomic_DNA"/>
</dbReference>
<comment type="caution">
    <text evidence="7">The sequence shown here is derived from an EMBL/GenBank/DDBJ whole genome shotgun (WGS) entry which is preliminary data.</text>
</comment>
<protein>
    <recommendedName>
        <fullName evidence="6">BRCT domain-containing protein</fullName>
    </recommendedName>
</protein>
<evidence type="ECO:0000256" key="1">
    <source>
        <dbReference type="ARBA" id="ARBA00004123"/>
    </source>
</evidence>
<keyword evidence="3" id="KW-0227">DNA damage</keyword>
<dbReference type="Gene3D" id="3.40.50.10190">
    <property type="entry name" value="BRCT domain"/>
    <property type="match status" value="2"/>
</dbReference>
<gene>
    <name evidence="7" type="ORF">ODALV1_LOCUS5034</name>
</gene>
<dbReference type="InterPro" id="IPR001357">
    <property type="entry name" value="BRCT_dom"/>
</dbReference>
<dbReference type="PANTHER" id="PTHR13763:SF0">
    <property type="entry name" value="BREAST CANCER TYPE 1 SUSCEPTIBILITY PROTEIN"/>
    <property type="match status" value="1"/>
</dbReference>
<comment type="subcellular location">
    <subcellularLocation>
        <location evidence="1">Nucleus</location>
    </subcellularLocation>
</comment>
<evidence type="ECO:0000256" key="4">
    <source>
        <dbReference type="ARBA" id="ARBA00023204"/>
    </source>
</evidence>
<name>A0ABP1PXU2_9HEXA</name>
<dbReference type="PROSITE" id="PS50172">
    <property type="entry name" value="BRCT"/>
    <property type="match status" value="1"/>
</dbReference>
<evidence type="ECO:0000256" key="3">
    <source>
        <dbReference type="ARBA" id="ARBA00022763"/>
    </source>
</evidence>
<dbReference type="SMART" id="SM00292">
    <property type="entry name" value="BRCT"/>
    <property type="match status" value="2"/>
</dbReference>
<reference evidence="7 8" key="1">
    <citation type="submission" date="2024-08" db="EMBL/GenBank/DDBJ databases">
        <authorList>
            <person name="Cucini C."/>
            <person name="Frati F."/>
        </authorList>
    </citation>
    <scope>NUCLEOTIDE SEQUENCE [LARGE SCALE GENOMIC DNA]</scope>
</reference>
<evidence type="ECO:0000313" key="8">
    <source>
        <dbReference type="Proteomes" id="UP001642540"/>
    </source>
</evidence>
<dbReference type="PANTHER" id="PTHR13763">
    <property type="entry name" value="BREAST CANCER TYPE 1 SUSCEPTIBILITY PROTEIN BRCA1"/>
    <property type="match status" value="1"/>
</dbReference>
<dbReference type="Proteomes" id="UP001642540">
    <property type="component" value="Unassembled WGS sequence"/>
</dbReference>
<keyword evidence="5" id="KW-0539">Nucleus</keyword>
<evidence type="ECO:0000256" key="5">
    <source>
        <dbReference type="ARBA" id="ARBA00023242"/>
    </source>
</evidence>
<feature type="domain" description="BRCT" evidence="6">
    <location>
        <begin position="241"/>
        <end position="354"/>
    </location>
</feature>
<accession>A0ABP1PXU2</accession>
<organism evidence="7 8">
    <name type="scientific">Orchesella dallaii</name>
    <dbReference type="NCBI Taxonomy" id="48710"/>
    <lineage>
        <taxon>Eukaryota</taxon>
        <taxon>Metazoa</taxon>
        <taxon>Ecdysozoa</taxon>
        <taxon>Arthropoda</taxon>
        <taxon>Hexapoda</taxon>
        <taxon>Collembola</taxon>
        <taxon>Entomobryomorpha</taxon>
        <taxon>Entomobryoidea</taxon>
        <taxon>Orchesellidae</taxon>
        <taxon>Orchesellinae</taxon>
        <taxon>Orchesella</taxon>
    </lineage>
</organism>
<keyword evidence="4" id="KW-0234">DNA repair</keyword>
<keyword evidence="8" id="KW-1185">Reference proteome</keyword>
<evidence type="ECO:0000256" key="2">
    <source>
        <dbReference type="ARBA" id="ARBA00022737"/>
    </source>
</evidence>
<evidence type="ECO:0000259" key="6">
    <source>
        <dbReference type="PROSITE" id="PS50172"/>
    </source>
</evidence>
<sequence>MENKEDIVGYLPTRSKIDQRSFCGAKFAQPYDRTAGGAETPTTHAKSFPGESQEESFLPDVAVEVEIITSDSRITKSSVPAIPLDSYGKHPNSDGITTGSRLAKKDSALKRIKSQNCILFFAYEVSEAVLHDVAARLKLRYSKLLTEDVTHVIYKTSVDNGEDHLAPFGWEYMFGLAKGLWQVSYQWIVKSLDHSRCLPLTAFEIKGCCEPTDDKYRLLNYRSFVGTNGIPGLARANREKGNPGLFDGFKFYFYPGNLNMENLECLAVHAGAKVISHEPTPENIDLLECSSRFHTYEDKNHQFSLTSHVIVYSDSKPPPETKKYNMANLKTLKLDWLVDSLGHFQLLDSESYFYNLYSHSL</sequence>
<keyword evidence="2" id="KW-0677">Repeat</keyword>
<dbReference type="InterPro" id="IPR036420">
    <property type="entry name" value="BRCT_dom_sf"/>
</dbReference>
<dbReference type="InterPro" id="IPR031099">
    <property type="entry name" value="BRCA1-associated"/>
</dbReference>
<proteinExistence type="predicted"/>